<organism evidence="1">
    <name type="scientific">marine sediment metagenome</name>
    <dbReference type="NCBI Taxonomy" id="412755"/>
    <lineage>
        <taxon>unclassified sequences</taxon>
        <taxon>metagenomes</taxon>
        <taxon>ecological metagenomes</taxon>
    </lineage>
</organism>
<reference evidence="1" key="1">
    <citation type="journal article" date="2015" name="Nature">
        <title>Complex archaea that bridge the gap between prokaryotes and eukaryotes.</title>
        <authorList>
            <person name="Spang A."/>
            <person name="Saw J.H."/>
            <person name="Jorgensen S.L."/>
            <person name="Zaremba-Niedzwiedzka K."/>
            <person name="Martijn J."/>
            <person name="Lind A.E."/>
            <person name="van Eijk R."/>
            <person name="Schleper C."/>
            <person name="Guy L."/>
            <person name="Ettema T.J."/>
        </authorList>
    </citation>
    <scope>NUCLEOTIDE SEQUENCE</scope>
</reference>
<dbReference type="AlphaFoldDB" id="A0A0F9TCQ8"/>
<dbReference type="EMBL" id="LAZR01000286">
    <property type="protein sequence ID" value="KKN76969.1"/>
    <property type="molecule type" value="Genomic_DNA"/>
</dbReference>
<sequence>MSRLNEERQNKLEPKRIEYAKEKIEALGYSVELIEKGLVFQFNGNRITFWAYSGWHTGKGIIDGRGLDNLLKQVGDNNE</sequence>
<gene>
    <name evidence="1" type="ORF">LCGC14_0364610</name>
</gene>
<proteinExistence type="predicted"/>
<evidence type="ECO:0000313" key="1">
    <source>
        <dbReference type="EMBL" id="KKN76969.1"/>
    </source>
</evidence>
<accession>A0A0F9TCQ8</accession>
<protein>
    <submittedName>
        <fullName evidence="1">Uncharacterized protein</fullName>
    </submittedName>
</protein>
<comment type="caution">
    <text evidence="1">The sequence shown here is derived from an EMBL/GenBank/DDBJ whole genome shotgun (WGS) entry which is preliminary data.</text>
</comment>
<name>A0A0F9TCQ8_9ZZZZ</name>